<accession>A0A2R6WQJ4</accession>
<dbReference type="AlphaFoldDB" id="A0A2R6WQJ4"/>
<keyword evidence="2" id="KW-1133">Transmembrane helix</keyword>
<protein>
    <submittedName>
        <fullName evidence="3">Uncharacterized protein</fullName>
    </submittedName>
</protein>
<dbReference type="EMBL" id="KZ772738">
    <property type="protein sequence ID" value="PTQ36142.1"/>
    <property type="molecule type" value="Genomic_DNA"/>
</dbReference>
<keyword evidence="2" id="KW-0812">Transmembrane</keyword>
<evidence type="ECO:0000256" key="2">
    <source>
        <dbReference type="SAM" id="Phobius"/>
    </source>
</evidence>
<reference evidence="4" key="1">
    <citation type="journal article" date="2017" name="Cell">
        <title>Insights into land plant evolution garnered from the Marchantia polymorpha genome.</title>
        <authorList>
            <person name="Bowman J.L."/>
            <person name="Kohchi T."/>
            <person name="Yamato K.T."/>
            <person name="Jenkins J."/>
            <person name="Shu S."/>
            <person name="Ishizaki K."/>
            <person name="Yamaoka S."/>
            <person name="Nishihama R."/>
            <person name="Nakamura Y."/>
            <person name="Berger F."/>
            <person name="Adam C."/>
            <person name="Aki S.S."/>
            <person name="Althoff F."/>
            <person name="Araki T."/>
            <person name="Arteaga-Vazquez M.A."/>
            <person name="Balasubrmanian S."/>
            <person name="Barry K."/>
            <person name="Bauer D."/>
            <person name="Boehm C.R."/>
            <person name="Briginshaw L."/>
            <person name="Caballero-Perez J."/>
            <person name="Catarino B."/>
            <person name="Chen F."/>
            <person name="Chiyoda S."/>
            <person name="Chovatia M."/>
            <person name="Davies K.M."/>
            <person name="Delmans M."/>
            <person name="Demura T."/>
            <person name="Dierschke T."/>
            <person name="Dolan L."/>
            <person name="Dorantes-Acosta A.E."/>
            <person name="Eklund D.M."/>
            <person name="Florent S.N."/>
            <person name="Flores-Sandoval E."/>
            <person name="Fujiyama A."/>
            <person name="Fukuzawa H."/>
            <person name="Galik B."/>
            <person name="Grimanelli D."/>
            <person name="Grimwood J."/>
            <person name="Grossniklaus U."/>
            <person name="Hamada T."/>
            <person name="Haseloff J."/>
            <person name="Hetherington A.J."/>
            <person name="Higo A."/>
            <person name="Hirakawa Y."/>
            <person name="Hundley H.N."/>
            <person name="Ikeda Y."/>
            <person name="Inoue K."/>
            <person name="Inoue S.I."/>
            <person name="Ishida S."/>
            <person name="Jia Q."/>
            <person name="Kakita M."/>
            <person name="Kanazawa T."/>
            <person name="Kawai Y."/>
            <person name="Kawashima T."/>
            <person name="Kennedy M."/>
            <person name="Kinose K."/>
            <person name="Kinoshita T."/>
            <person name="Kohara Y."/>
            <person name="Koide E."/>
            <person name="Komatsu K."/>
            <person name="Kopischke S."/>
            <person name="Kubo M."/>
            <person name="Kyozuka J."/>
            <person name="Lagercrantz U."/>
            <person name="Lin S.S."/>
            <person name="Lindquist E."/>
            <person name="Lipzen A.M."/>
            <person name="Lu C.W."/>
            <person name="De Luna E."/>
            <person name="Martienssen R.A."/>
            <person name="Minamino N."/>
            <person name="Mizutani M."/>
            <person name="Mizutani M."/>
            <person name="Mochizuki N."/>
            <person name="Monte I."/>
            <person name="Mosher R."/>
            <person name="Nagasaki H."/>
            <person name="Nakagami H."/>
            <person name="Naramoto S."/>
            <person name="Nishitani K."/>
            <person name="Ohtani M."/>
            <person name="Okamoto T."/>
            <person name="Okumura M."/>
            <person name="Phillips J."/>
            <person name="Pollak B."/>
            <person name="Reinders A."/>
            <person name="Rovekamp M."/>
            <person name="Sano R."/>
            <person name="Sawa S."/>
            <person name="Schmid M.W."/>
            <person name="Shirakawa M."/>
            <person name="Solano R."/>
            <person name="Spunde A."/>
            <person name="Suetsugu N."/>
            <person name="Sugano S."/>
            <person name="Sugiyama A."/>
            <person name="Sun R."/>
            <person name="Suzuki Y."/>
            <person name="Takenaka M."/>
            <person name="Takezawa D."/>
            <person name="Tomogane H."/>
            <person name="Tsuzuki M."/>
            <person name="Ueda T."/>
            <person name="Umeda M."/>
            <person name="Ward J.M."/>
            <person name="Watanabe Y."/>
            <person name="Yazaki K."/>
            <person name="Yokoyama R."/>
            <person name="Yoshitake Y."/>
            <person name="Yotsui I."/>
            <person name="Zachgo S."/>
            <person name="Schmutz J."/>
        </authorList>
    </citation>
    <scope>NUCLEOTIDE SEQUENCE [LARGE SCALE GENOMIC DNA]</scope>
    <source>
        <strain evidence="4">Tak-1</strain>
    </source>
</reference>
<dbReference type="Gramene" id="Mp4g00460.1">
    <property type="protein sequence ID" value="Mp4g00460.1.cds1"/>
    <property type="gene ID" value="Mp4g00460"/>
</dbReference>
<gene>
    <name evidence="3" type="ORF">MARPO_0066s0095</name>
</gene>
<proteinExistence type="predicted"/>
<keyword evidence="2" id="KW-0472">Membrane</keyword>
<name>A0A2R6WQJ4_MARPO</name>
<dbReference type="Proteomes" id="UP000244005">
    <property type="component" value="Unassembled WGS sequence"/>
</dbReference>
<organism evidence="3 4">
    <name type="scientific">Marchantia polymorpha</name>
    <name type="common">Common liverwort</name>
    <name type="synonym">Marchantia aquatica</name>
    <dbReference type="NCBI Taxonomy" id="3197"/>
    <lineage>
        <taxon>Eukaryota</taxon>
        <taxon>Viridiplantae</taxon>
        <taxon>Streptophyta</taxon>
        <taxon>Embryophyta</taxon>
        <taxon>Marchantiophyta</taxon>
        <taxon>Marchantiopsida</taxon>
        <taxon>Marchantiidae</taxon>
        <taxon>Marchantiales</taxon>
        <taxon>Marchantiaceae</taxon>
        <taxon>Marchantia</taxon>
    </lineage>
</organism>
<evidence type="ECO:0000256" key="1">
    <source>
        <dbReference type="SAM" id="MobiDB-lite"/>
    </source>
</evidence>
<feature type="region of interest" description="Disordered" evidence="1">
    <location>
        <begin position="41"/>
        <end position="68"/>
    </location>
</feature>
<evidence type="ECO:0000313" key="3">
    <source>
        <dbReference type="EMBL" id="PTQ36142.1"/>
    </source>
</evidence>
<evidence type="ECO:0000313" key="4">
    <source>
        <dbReference type="Proteomes" id="UP000244005"/>
    </source>
</evidence>
<feature type="compositionally biased region" description="Polar residues" evidence="1">
    <location>
        <begin position="56"/>
        <end position="68"/>
    </location>
</feature>
<sequence length="68" mass="7433">MRETGDILMIVVGTVLLVLGISMGMYVYIYEFYTLEKKGKFSGSSKPEVTPGGLSILNSHTTRNSSIT</sequence>
<feature type="transmembrane region" description="Helical" evidence="2">
    <location>
        <begin position="7"/>
        <end position="29"/>
    </location>
</feature>
<keyword evidence="4" id="KW-1185">Reference proteome</keyword>